<evidence type="ECO:0000313" key="2">
    <source>
        <dbReference type="Proteomes" id="UP000675881"/>
    </source>
</evidence>
<organism evidence="1 2">
    <name type="scientific">Lepeophtheirus salmonis</name>
    <name type="common">Salmon louse</name>
    <name type="synonym">Caligus salmonis</name>
    <dbReference type="NCBI Taxonomy" id="72036"/>
    <lineage>
        <taxon>Eukaryota</taxon>
        <taxon>Metazoa</taxon>
        <taxon>Ecdysozoa</taxon>
        <taxon>Arthropoda</taxon>
        <taxon>Crustacea</taxon>
        <taxon>Multicrustacea</taxon>
        <taxon>Hexanauplia</taxon>
        <taxon>Copepoda</taxon>
        <taxon>Siphonostomatoida</taxon>
        <taxon>Caligidae</taxon>
        <taxon>Lepeophtheirus</taxon>
    </lineage>
</organism>
<dbReference type="Proteomes" id="UP000675881">
    <property type="component" value="Chromosome 6"/>
</dbReference>
<evidence type="ECO:0000313" key="1">
    <source>
        <dbReference type="EMBL" id="CAF2985883.1"/>
    </source>
</evidence>
<dbReference type="EMBL" id="HG994585">
    <property type="protein sequence ID" value="CAF2985883.1"/>
    <property type="molecule type" value="Genomic_DNA"/>
</dbReference>
<name>A0A7R8HBE7_LEPSM</name>
<reference evidence="1" key="1">
    <citation type="submission" date="2021-02" db="EMBL/GenBank/DDBJ databases">
        <authorList>
            <person name="Bekaert M."/>
        </authorList>
    </citation>
    <scope>NUCLEOTIDE SEQUENCE</scope>
    <source>
        <strain evidence="1">IoA-00</strain>
    </source>
</reference>
<gene>
    <name evidence="1" type="ORF">LSAA_12137</name>
</gene>
<dbReference type="AlphaFoldDB" id="A0A7R8HBE7"/>
<sequence length="221" mass="24789">MPHGKKIGYQLENLIKESLGRELIDNSCWDVTNFSVVPFGLLYNCDLAFQIKSRVSVLMETIDLLDSVELNTVVFTDNHHCSMSVSTTLGSFLHVKEVSNSLVQLLKSEAIIFNSSFFFVSKVLILESESDEGDDVVGGVVTCIAALERLLQDMDETSHILTKIKSSALLNTQKFSDPLYPVDEPLDNSRRNLQIQEEVVELENTKARNNIPYRGNGPYEN</sequence>
<keyword evidence="2" id="KW-1185">Reference proteome</keyword>
<proteinExistence type="predicted"/>
<accession>A0A7R8HBE7</accession>
<protein>
    <submittedName>
        <fullName evidence="1">(salmon louse) hypothetical protein</fullName>
    </submittedName>
</protein>